<dbReference type="InterPro" id="IPR012823">
    <property type="entry name" value="Flagell_FliJ"/>
</dbReference>
<dbReference type="InterPro" id="IPR053716">
    <property type="entry name" value="Flag_assembly_chemotaxis_eff"/>
</dbReference>
<evidence type="ECO:0000256" key="11">
    <source>
        <dbReference type="SAM" id="MobiDB-lite"/>
    </source>
</evidence>
<sequence length="149" mass="16875">MAQQSAIETLIELAEKEADDAAKALGKAISAHEDTVNKLNLLLQYRSDYEARLQNVAANGLTISQFSNFNAFIAKLDEAVNGQQMVVRDAERKVELAKSNWQAIEKRRLSYQTLKNRADTVQQQKEAKRDQKQTDDFASRSYLNKLRNG</sequence>
<keyword evidence="12" id="KW-0282">Flagellum</keyword>
<keyword evidence="9" id="KW-0472">Membrane</keyword>
<comment type="similarity">
    <text evidence="2">Belongs to the FliJ family.</text>
</comment>
<proteinExistence type="inferred from homology"/>
<comment type="subcellular location">
    <subcellularLocation>
        <location evidence="1">Cell membrane</location>
        <topology evidence="1">Peripheral membrane protein</topology>
        <orientation evidence="1">Cytoplasmic side</orientation>
    </subcellularLocation>
</comment>
<dbReference type="PRINTS" id="PR01004">
    <property type="entry name" value="FLGFLIJ"/>
</dbReference>
<dbReference type="PIRSF" id="PIRSF019404">
    <property type="entry name" value="FliJ"/>
    <property type="match status" value="1"/>
</dbReference>
<evidence type="ECO:0000256" key="1">
    <source>
        <dbReference type="ARBA" id="ARBA00004413"/>
    </source>
</evidence>
<dbReference type="NCBIfam" id="TIGR02473">
    <property type="entry name" value="flagell_FliJ"/>
    <property type="match status" value="1"/>
</dbReference>
<evidence type="ECO:0000256" key="9">
    <source>
        <dbReference type="ARBA" id="ARBA00023136"/>
    </source>
</evidence>
<evidence type="ECO:0000313" key="12">
    <source>
        <dbReference type="EMBL" id="MBR7783019.1"/>
    </source>
</evidence>
<dbReference type="InterPro" id="IPR018006">
    <property type="entry name" value="Flag_FliJ_proteobac"/>
</dbReference>
<feature type="compositionally biased region" description="Basic and acidic residues" evidence="11">
    <location>
        <begin position="125"/>
        <end position="138"/>
    </location>
</feature>
<organism evidence="12 13">
    <name type="scientific">Undibacterium luofuense</name>
    <dbReference type="NCBI Taxonomy" id="2828733"/>
    <lineage>
        <taxon>Bacteria</taxon>
        <taxon>Pseudomonadati</taxon>
        <taxon>Pseudomonadota</taxon>
        <taxon>Betaproteobacteria</taxon>
        <taxon>Burkholderiales</taxon>
        <taxon>Oxalobacteraceae</taxon>
        <taxon>Undibacterium</taxon>
    </lineage>
</organism>
<evidence type="ECO:0000256" key="5">
    <source>
        <dbReference type="ARBA" id="ARBA00022475"/>
    </source>
</evidence>
<name>A0A941DNS7_9BURK</name>
<keyword evidence="12" id="KW-0966">Cell projection</keyword>
<dbReference type="Proteomes" id="UP000680067">
    <property type="component" value="Unassembled WGS sequence"/>
</dbReference>
<keyword evidence="13" id="KW-1185">Reference proteome</keyword>
<protein>
    <recommendedName>
        <fullName evidence="3">Flagellar FliJ protein</fullName>
    </recommendedName>
</protein>
<evidence type="ECO:0000313" key="13">
    <source>
        <dbReference type="Proteomes" id="UP000680067"/>
    </source>
</evidence>
<keyword evidence="4" id="KW-0813">Transport</keyword>
<dbReference type="GO" id="GO:0044781">
    <property type="term" value="P:bacterial-type flagellum organization"/>
    <property type="evidence" value="ECO:0007669"/>
    <property type="project" value="UniProtKB-KW"/>
</dbReference>
<dbReference type="Gene3D" id="1.10.287.1700">
    <property type="match status" value="1"/>
</dbReference>
<evidence type="ECO:0000256" key="2">
    <source>
        <dbReference type="ARBA" id="ARBA00010004"/>
    </source>
</evidence>
<keyword evidence="6" id="KW-0145">Chemotaxis</keyword>
<reference evidence="12" key="1">
    <citation type="submission" date="2021-04" db="EMBL/GenBank/DDBJ databases">
        <title>novel species isolated from subtropical streams in China.</title>
        <authorList>
            <person name="Lu H."/>
        </authorList>
    </citation>
    <scope>NUCLEOTIDE SEQUENCE</scope>
    <source>
        <strain evidence="12">LFS511W</strain>
    </source>
</reference>
<dbReference type="AlphaFoldDB" id="A0A941DNS7"/>
<keyword evidence="8" id="KW-0653">Protein transport</keyword>
<dbReference type="InterPro" id="IPR052570">
    <property type="entry name" value="FliJ"/>
</dbReference>
<dbReference type="GO" id="GO:0003774">
    <property type="term" value="F:cytoskeletal motor activity"/>
    <property type="evidence" value="ECO:0007669"/>
    <property type="project" value="InterPro"/>
</dbReference>
<dbReference type="PANTHER" id="PTHR38786">
    <property type="entry name" value="FLAGELLAR FLIJ PROTEIN"/>
    <property type="match status" value="1"/>
</dbReference>
<dbReference type="GO" id="GO:0015031">
    <property type="term" value="P:protein transport"/>
    <property type="evidence" value="ECO:0007669"/>
    <property type="project" value="UniProtKB-KW"/>
</dbReference>
<keyword evidence="12" id="KW-0969">Cilium</keyword>
<dbReference type="GO" id="GO:0071973">
    <property type="term" value="P:bacterial-type flagellum-dependent cell motility"/>
    <property type="evidence" value="ECO:0007669"/>
    <property type="project" value="InterPro"/>
</dbReference>
<keyword evidence="5" id="KW-1003">Cell membrane</keyword>
<comment type="caution">
    <text evidence="12">The sequence shown here is derived from an EMBL/GenBank/DDBJ whole genome shotgun (WGS) entry which is preliminary data.</text>
</comment>
<keyword evidence="7" id="KW-1005">Bacterial flagellum biogenesis</keyword>
<accession>A0A941DNS7</accession>
<dbReference type="GO" id="GO:0006935">
    <property type="term" value="P:chemotaxis"/>
    <property type="evidence" value="ECO:0007669"/>
    <property type="project" value="UniProtKB-KW"/>
</dbReference>
<dbReference type="Pfam" id="PF02050">
    <property type="entry name" value="FliJ"/>
    <property type="match status" value="1"/>
</dbReference>
<dbReference type="RefSeq" id="WP_212688307.1">
    <property type="nucleotide sequence ID" value="NZ_JAGSPN010000009.1"/>
</dbReference>
<gene>
    <name evidence="12" type="primary">fliJ</name>
    <name evidence="12" type="ORF">KDM89_12780</name>
</gene>
<dbReference type="GO" id="GO:0005886">
    <property type="term" value="C:plasma membrane"/>
    <property type="evidence" value="ECO:0007669"/>
    <property type="project" value="UniProtKB-SubCell"/>
</dbReference>
<dbReference type="EMBL" id="JAGSPN010000009">
    <property type="protein sequence ID" value="MBR7783019.1"/>
    <property type="molecule type" value="Genomic_DNA"/>
</dbReference>
<evidence type="ECO:0000256" key="8">
    <source>
        <dbReference type="ARBA" id="ARBA00022927"/>
    </source>
</evidence>
<evidence type="ECO:0000256" key="7">
    <source>
        <dbReference type="ARBA" id="ARBA00022795"/>
    </source>
</evidence>
<evidence type="ECO:0000256" key="3">
    <source>
        <dbReference type="ARBA" id="ARBA00020392"/>
    </source>
</evidence>
<dbReference type="PANTHER" id="PTHR38786:SF1">
    <property type="entry name" value="FLAGELLAR FLIJ PROTEIN"/>
    <property type="match status" value="1"/>
</dbReference>
<evidence type="ECO:0000256" key="10">
    <source>
        <dbReference type="ARBA" id="ARBA00023225"/>
    </source>
</evidence>
<keyword evidence="10" id="KW-1006">Bacterial flagellum protein export</keyword>
<evidence type="ECO:0000256" key="6">
    <source>
        <dbReference type="ARBA" id="ARBA00022500"/>
    </source>
</evidence>
<feature type="region of interest" description="Disordered" evidence="11">
    <location>
        <begin position="120"/>
        <end position="149"/>
    </location>
</feature>
<evidence type="ECO:0000256" key="4">
    <source>
        <dbReference type="ARBA" id="ARBA00022448"/>
    </source>
</evidence>
<dbReference type="GO" id="GO:0009288">
    <property type="term" value="C:bacterial-type flagellum"/>
    <property type="evidence" value="ECO:0007669"/>
    <property type="project" value="InterPro"/>
</dbReference>